<dbReference type="STRING" id="58919.A0A316ZHB4"/>
<evidence type="ECO:0000259" key="3">
    <source>
        <dbReference type="Pfam" id="PF23190"/>
    </source>
</evidence>
<feature type="region of interest" description="Disordered" evidence="1">
    <location>
        <begin position="1"/>
        <end position="20"/>
    </location>
</feature>
<proteinExistence type="predicted"/>
<dbReference type="GeneID" id="37269325"/>
<dbReference type="InterPro" id="IPR056336">
    <property type="entry name" value="YVC1_C"/>
</dbReference>
<dbReference type="Pfam" id="PF23317">
    <property type="entry name" value="YVC1_C"/>
    <property type="match status" value="1"/>
</dbReference>
<feature type="transmembrane region" description="Helical" evidence="2">
    <location>
        <begin position="446"/>
        <end position="467"/>
    </location>
</feature>
<dbReference type="AlphaFoldDB" id="A0A316ZHB4"/>
<keyword evidence="2" id="KW-1133">Transmembrane helix</keyword>
<gene>
    <name evidence="5" type="ORF">FA09DRAFT_328462</name>
</gene>
<dbReference type="EMBL" id="KZ819287">
    <property type="protein sequence ID" value="PWN99665.1"/>
    <property type="molecule type" value="Genomic_DNA"/>
</dbReference>
<keyword evidence="2" id="KW-0472">Membrane</keyword>
<feature type="transmembrane region" description="Helical" evidence="2">
    <location>
        <begin position="529"/>
        <end position="548"/>
    </location>
</feature>
<dbReference type="PANTHER" id="PTHR35859:SF4">
    <property type="entry name" value="MEMBRANE CHANNEL PROTEIN, PUTATIVE (AFU_ORTHOLOGUE AFUA_6G11300)-RELATED"/>
    <property type="match status" value="1"/>
</dbReference>
<sequence>MPAASGDAAGPAPTRSRLEPTTPLAASTLLALTLRLRALVSALLSEEVDEARITAPAPDGLISQPVVDAMLMAGGDLADAVPFAMLQARRMFETDAAQRSTTLNNLRMLACEVIARRAVSLIEYRFLAEVEQQHDAVAGGEEEPARGPTAFGREAAHLCLTKRFKMLDDDGDETLPTSAFEAAVDQDCVIFLSAPEAQRCAQALWAGHLIQQYGDDGRVSFVPYHNSENGGFLAHLDPARLAVPRNAYYASVVIHAGLLFVYTMSTLEFNGLDGWEVAFWILAAGYLFEDAVRWVKIRGLDNISFWVIVDILTDLFFVTSFVFRVAGWINHGDHRNELQLLSFQFLACAAPLLWMQLLKWGDCLQYLGVVNIVLLRMLRETASFFLLLFLTAVGFAQCLFALDAADGRRVEDSGSLVTNLMAQAVLGGADWESFMGDQFGKPFGLIVYYVYVFVSTLLLGNILVALLSSAYDSTVDDANDQFAAYFAEKVSGSIRAPDMFVYIPPFNLLEAFVIAPFEFVLSRPAYARLNRVVQTLLYWPFLIVIALYESRFDETMLRRIRLEMLEHVPALSGREGMAHIGGSVEDPGAKDGQLVLSRTPFAELVKRLAVERASDDDNADKSAASDAPAPSADDLAQILQELRALRAEVAELKSARASA</sequence>
<dbReference type="OrthoDB" id="301415at2759"/>
<dbReference type="PANTHER" id="PTHR35859">
    <property type="entry name" value="NONSELECTIVE CATION CHANNEL PROTEIN"/>
    <property type="match status" value="1"/>
</dbReference>
<evidence type="ECO:0000256" key="1">
    <source>
        <dbReference type="SAM" id="MobiDB-lite"/>
    </source>
</evidence>
<evidence type="ECO:0000313" key="5">
    <source>
        <dbReference type="EMBL" id="PWN99665.1"/>
    </source>
</evidence>
<feature type="transmembrane region" description="Helical" evidence="2">
    <location>
        <begin position="307"/>
        <end position="329"/>
    </location>
</feature>
<feature type="domain" description="Calcium channel YVC1-like C-terminal transmembrane" evidence="4">
    <location>
        <begin position="273"/>
        <end position="551"/>
    </location>
</feature>
<reference evidence="5 6" key="1">
    <citation type="journal article" date="2018" name="Mol. Biol. Evol.">
        <title>Broad Genomic Sampling Reveals a Smut Pathogenic Ancestry of the Fungal Clade Ustilaginomycotina.</title>
        <authorList>
            <person name="Kijpornyongpan T."/>
            <person name="Mondo S.J."/>
            <person name="Barry K."/>
            <person name="Sandor L."/>
            <person name="Lee J."/>
            <person name="Lipzen A."/>
            <person name="Pangilinan J."/>
            <person name="LaButti K."/>
            <person name="Hainaut M."/>
            <person name="Henrissat B."/>
            <person name="Grigoriev I.V."/>
            <person name="Spatafora J.W."/>
            <person name="Aime M.C."/>
        </authorList>
    </citation>
    <scope>NUCLEOTIDE SEQUENCE [LARGE SCALE GENOMIC DNA]</scope>
    <source>
        <strain evidence="5 6">MCA 4186</strain>
    </source>
</reference>
<dbReference type="Proteomes" id="UP000245946">
    <property type="component" value="Unassembled WGS sequence"/>
</dbReference>
<feature type="transmembrane region" description="Helical" evidence="2">
    <location>
        <begin position="382"/>
        <end position="402"/>
    </location>
</feature>
<evidence type="ECO:0000259" key="4">
    <source>
        <dbReference type="Pfam" id="PF23317"/>
    </source>
</evidence>
<feature type="transmembrane region" description="Helical" evidence="2">
    <location>
        <begin position="499"/>
        <end position="517"/>
    </location>
</feature>
<feature type="region of interest" description="Disordered" evidence="1">
    <location>
        <begin position="613"/>
        <end position="632"/>
    </location>
</feature>
<feature type="domain" description="YVC1 N-terminal linker helical" evidence="3">
    <location>
        <begin position="31"/>
        <end position="236"/>
    </location>
</feature>
<protein>
    <recommendedName>
        <fullName evidence="7">Ion transport domain-containing protein</fullName>
    </recommendedName>
</protein>
<name>A0A316ZHB4_9BASI</name>
<evidence type="ECO:0000313" key="6">
    <source>
        <dbReference type="Proteomes" id="UP000245946"/>
    </source>
</evidence>
<feature type="compositionally biased region" description="Low complexity" evidence="1">
    <location>
        <begin position="621"/>
        <end position="632"/>
    </location>
</feature>
<accession>A0A316ZHB4</accession>
<dbReference type="RefSeq" id="XP_025599944.1">
    <property type="nucleotide sequence ID" value="XM_025741781.1"/>
</dbReference>
<dbReference type="InterPro" id="IPR056337">
    <property type="entry name" value="LHD_YVC1"/>
</dbReference>
<dbReference type="InterPro" id="IPR052971">
    <property type="entry name" value="TRP_calcium_channel"/>
</dbReference>
<feature type="transmembrane region" description="Helical" evidence="2">
    <location>
        <begin position="341"/>
        <end position="361"/>
    </location>
</feature>
<evidence type="ECO:0000256" key="2">
    <source>
        <dbReference type="SAM" id="Phobius"/>
    </source>
</evidence>
<organism evidence="5 6">
    <name type="scientific">Tilletiopsis washingtonensis</name>
    <dbReference type="NCBI Taxonomy" id="58919"/>
    <lineage>
        <taxon>Eukaryota</taxon>
        <taxon>Fungi</taxon>
        <taxon>Dikarya</taxon>
        <taxon>Basidiomycota</taxon>
        <taxon>Ustilaginomycotina</taxon>
        <taxon>Exobasidiomycetes</taxon>
        <taxon>Entylomatales</taxon>
        <taxon>Entylomatales incertae sedis</taxon>
        <taxon>Tilletiopsis</taxon>
    </lineage>
</organism>
<evidence type="ECO:0008006" key="7">
    <source>
        <dbReference type="Google" id="ProtNLM"/>
    </source>
</evidence>
<keyword evidence="6" id="KW-1185">Reference proteome</keyword>
<keyword evidence="2" id="KW-0812">Transmembrane</keyword>
<dbReference type="Pfam" id="PF23190">
    <property type="entry name" value="LHD_TRPY1"/>
    <property type="match status" value="1"/>
</dbReference>